<dbReference type="SUPFAM" id="SSF49899">
    <property type="entry name" value="Concanavalin A-like lectins/glucanases"/>
    <property type="match status" value="1"/>
</dbReference>
<proteinExistence type="predicted"/>
<keyword evidence="3" id="KW-1185">Reference proteome</keyword>
<dbReference type="InterPro" id="IPR044736">
    <property type="entry name" value="Gid1/RanBPM/SPLA_SPRY"/>
</dbReference>
<dbReference type="Proteomes" id="UP001370490">
    <property type="component" value="Unassembled WGS sequence"/>
</dbReference>
<protein>
    <submittedName>
        <fullName evidence="2">SPRY domain</fullName>
    </submittedName>
</protein>
<gene>
    <name evidence="2" type="ORF">RJ641_029159</name>
</gene>
<dbReference type="InterPro" id="IPR013320">
    <property type="entry name" value="ConA-like_dom_sf"/>
</dbReference>
<sequence>MVGWIKILVVAVAIASPIILLVYCLCRCYLSKQRVNFSSPPTTHVRTDHGLQSGIAKFHAEENLNIQSELDSKKGANYYVFRSEFSTKPVFNWADHPALITDAVENGWSRFGFAGYMSSPSTRSTIRGLCAAGDSGRQRGVEISWEVTQGSVDFMQKIRLNSGLKKMFVNFNNPNSMSASAVIKTALPLPGPPLGNSPFPQEAYFEITILTSQEDNDVDKGKIRGNKQEGEKTKLIQDKSNSRVNSESLVHITNVHGIDSKRLEDSMLVKEDKKDGSMMISFGLAVGGPLPLKLPGGYPGSIGFHSTGSVYLDGIRLVYESEKAEWGRTDQVIGCGYDPSQKKIFFTVDSELVHVIHCKAEEFSTPLYPTLAANTDVTVLVNFGQSSFIYAPANAHRTPNPCFIGPLVKSPTLGYEDSKELFSMGRIDSQWLNRPSTAENTLNNSSVNRNPEYDVESEGDLFEIVLDRCSRSPSIAL</sequence>
<dbReference type="SMART" id="SM00449">
    <property type="entry name" value="SPRY"/>
    <property type="match status" value="1"/>
</dbReference>
<dbReference type="PANTHER" id="PTHR44991:SF1">
    <property type="entry name" value="IMMUNOGLOBULIN SUPERFAMILY MEMBER 5"/>
    <property type="match status" value="1"/>
</dbReference>
<evidence type="ECO:0000313" key="2">
    <source>
        <dbReference type="EMBL" id="KAK6939628.1"/>
    </source>
</evidence>
<organism evidence="2 3">
    <name type="scientific">Dillenia turbinata</name>
    <dbReference type="NCBI Taxonomy" id="194707"/>
    <lineage>
        <taxon>Eukaryota</taxon>
        <taxon>Viridiplantae</taxon>
        <taxon>Streptophyta</taxon>
        <taxon>Embryophyta</taxon>
        <taxon>Tracheophyta</taxon>
        <taxon>Spermatophyta</taxon>
        <taxon>Magnoliopsida</taxon>
        <taxon>eudicotyledons</taxon>
        <taxon>Gunneridae</taxon>
        <taxon>Pentapetalae</taxon>
        <taxon>Dilleniales</taxon>
        <taxon>Dilleniaceae</taxon>
        <taxon>Dillenia</taxon>
    </lineage>
</organism>
<dbReference type="InterPro" id="IPR003877">
    <property type="entry name" value="SPRY_dom"/>
</dbReference>
<evidence type="ECO:0000259" key="1">
    <source>
        <dbReference type="PROSITE" id="PS50188"/>
    </source>
</evidence>
<dbReference type="Pfam" id="PF00622">
    <property type="entry name" value="SPRY"/>
    <property type="match status" value="1"/>
</dbReference>
<dbReference type="CDD" id="cd12885">
    <property type="entry name" value="SPRY_RanBP_like"/>
    <property type="match status" value="1"/>
</dbReference>
<comment type="caution">
    <text evidence="2">The sequence shown here is derived from an EMBL/GenBank/DDBJ whole genome shotgun (WGS) entry which is preliminary data.</text>
</comment>
<dbReference type="Gene3D" id="2.60.120.920">
    <property type="match status" value="1"/>
</dbReference>
<feature type="domain" description="B30.2/SPRY" evidence="1">
    <location>
        <begin position="192"/>
        <end position="388"/>
    </location>
</feature>
<dbReference type="PROSITE" id="PS50188">
    <property type="entry name" value="B302_SPRY"/>
    <property type="match status" value="1"/>
</dbReference>
<dbReference type="EMBL" id="JBAMMX010000005">
    <property type="protein sequence ID" value="KAK6939628.1"/>
    <property type="molecule type" value="Genomic_DNA"/>
</dbReference>
<dbReference type="InterPro" id="IPR043136">
    <property type="entry name" value="B30.2/SPRY_sf"/>
</dbReference>
<dbReference type="PANTHER" id="PTHR44991">
    <property type="entry name" value="IMMUNOGLOBULIN SUPERFAMILY MEMBER 5"/>
    <property type="match status" value="1"/>
</dbReference>
<dbReference type="InterPro" id="IPR001870">
    <property type="entry name" value="B30.2/SPRY"/>
</dbReference>
<reference evidence="2 3" key="1">
    <citation type="submission" date="2023-12" db="EMBL/GenBank/DDBJ databases">
        <title>A high-quality genome assembly for Dillenia turbinata (Dilleniales).</title>
        <authorList>
            <person name="Chanderbali A."/>
        </authorList>
    </citation>
    <scope>NUCLEOTIDE SEQUENCE [LARGE SCALE GENOMIC DNA]</scope>
    <source>
        <strain evidence="2">LSX21</strain>
        <tissue evidence="2">Leaf</tissue>
    </source>
</reference>
<dbReference type="AlphaFoldDB" id="A0AAN8W458"/>
<evidence type="ECO:0000313" key="3">
    <source>
        <dbReference type="Proteomes" id="UP001370490"/>
    </source>
</evidence>
<name>A0AAN8W458_9MAGN</name>
<accession>A0AAN8W458</accession>